<feature type="region of interest" description="Disordered" evidence="1">
    <location>
        <begin position="17"/>
        <end position="104"/>
    </location>
</feature>
<feature type="compositionally biased region" description="Basic and acidic residues" evidence="1">
    <location>
        <begin position="77"/>
        <end position="89"/>
    </location>
</feature>
<name>M0PLF0_9EURY</name>
<dbReference type="EMBL" id="AOJJ01000061">
    <property type="protein sequence ID" value="EMA70901.1"/>
    <property type="molecule type" value="Genomic_DNA"/>
</dbReference>
<sequence>MWIVARGVRLAVGVGSAAGDRTARSPGGEAGSRGAGEKTALVAADEPAVPASGSRGDGAEESGDRSAGPFPDAPAGGERRGGIADDHGIDPAVGDRPGVVPPTDGTELIVVRVCEAIAYSPRRLDPADRSAHQYTKGGGACIDDRRVQ</sequence>
<evidence type="ECO:0000256" key="1">
    <source>
        <dbReference type="SAM" id="MobiDB-lite"/>
    </source>
</evidence>
<proteinExistence type="predicted"/>
<dbReference type="STRING" id="1230455.C462_09397"/>
<accession>M0PLF0</accession>
<feature type="region of interest" description="Disordered" evidence="1">
    <location>
        <begin position="127"/>
        <end position="148"/>
    </location>
</feature>
<protein>
    <submittedName>
        <fullName evidence="2">Uncharacterized protein</fullName>
    </submittedName>
</protein>
<evidence type="ECO:0000313" key="3">
    <source>
        <dbReference type="Proteomes" id="UP000011528"/>
    </source>
</evidence>
<dbReference type="Proteomes" id="UP000011528">
    <property type="component" value="Unassembled WGS sequence"/>
</dbReference>
<reference evidence="2 3" key="1">
    <citation type="journal article" date="2014" name="PLoS Genet.">
        <title>Phylogenetically driven sequencing of extremely halophilic archaea reveals strategies for static and dynamic osmo-response.</title>
        <authorList>
            <person name="Becker E.A."/>
            <person name="Seitzer P.M."/>
            <person name="Tritt A."/>
            <person name="Larsen D."/>
            <person name="Krusor M."/>
            <person name="Yao A.I."/>
            <person name="Wu D."/>
            <person name="Madern D."/>
            <person name="Eisen J.A."/>
            <person name="Darling A.E."/>
            <person name="Facciotti M.T."/>
        </authorList>
    </citation>
    <scope>NUCLEOTIDE SEQUENCE [LARGE SCALE GENOMIC DNA]</scope>
    <source>
        <strain evidence="2 3">JCM 13916</strain>
    </source>
</reference>
<dbReference type="PATRIC" id="fig|1230455.3.peg.1803"/>
<organism evidence="2 3">
    <name type="scientific">Halorubrum distributum JCM 13916</name>
    <dbReference type="NCBI Taxonomy" id="1230455"/>
    <lineage>
        <taxon>Archaea</taxon>
        <taxon>Methanobacteriati</taxon>
        <taxon>Methanobacteriota</taxon>
        <taxon>Stenosarchaea group</taxon>
        <taxon>Halobacteria</taxon>
        <taxon>Halobacteriales</taxon>
        <taxon>Haloferacaceae</taxon>
        <taxon>Halorubrum</taxon>
        <taxon>Halorubrum distributum group</taxon>
    </lineage>
</organism>
<evidence type="ECO:0000313" key="2">
    <source>
        <dbReference type="EMBL" id="EMA70901.1"/>
    </source>
</evidence>
<dbReference type="AlphaFoldDB" id="M0PLF0"/>
<comment type="caution">
    <text evidence="2">The sequence shown here is derived from an EMBL/GenBank/DDBJ whole genome shotgun (WGS) entry which is preliminary data.</text>
</comment>
<gene>
    <name evidence="2" type="ORF">C462_09397</name>
</gene>